<feature type="binding site" evidence="11">
    <location>
        <position position="142"/>
    </location>
    <ligand>
        <name>substrate</name>
    </ligand>
</feature>
<evidence type="ECO:0000256" key="2">
    <source>
        <dbReference type="ARBA" id="ARBA00022490"/>
    </source>
</evidence>
<dbReference type="UniPathway" id="UPA00544"/>
<accession>A0A8D4VRH7</accession>
<keyword evidence="4 11" id="KW-0378">Hydrolase</keyword>
<comment type="subcellular location">
    <subcellularLocation>
        <location evidence="11">Cytoplasm</location>
    </subcellularLocation>
</comment>
<dbReference type="GO" id="GO:0008360">
    <property type="term" value="P:regulation of cell shape"/>
    <property type="evidence" value="ECO:0007669"/>
    <property type="project" value="UniProtKB-KW"/>
</dbReference>
<dbReference type="HAMAP" id="MF_00364">
    <property type="entry name" value="NagZ"/>
    <property type="match status" value="1"/>
</dbReference>
<evidence type="ECO:0000256" key="9">
    <source>
        <dbReference type="ARBA" id="ARBA00023316"/>
    </source>
</evidence>
<keyword evidence="5 11" id="KW-0133">Cell shape</keyword>
<dbReference type="GO" id="GO:0005737">
    <property type="term" value="C:cytoplasm"/>
    <property type="evidence" value="ECO:0007669"/>
    <property type="project" value="UniProtKB-SubCell"/>
</dbReference>
<dbReference type="GO" id="GO:0004563">
    <property type="term" value="F:beta-N-acetylhexosaminidase activity"/>
    <property type="evidence" value="ECO:0007669"/>
    <property type="project" value="UniProtKB-UniRule"/>
</dbReference>
<sequence length="348" mass="37670">MLDSQPVGPVMLDLQGTTLAPEERELLNHPAVGGVILFSRNYESPRQAAALVADVRAARRGELLLAVDQEGGRVQRMRARYTRLPAAARYLEHCGGDVAAAEPLAREAGWLMAAEVRAVDIDFSFAPVLDVDCGVSEIIGDRAFARDAETATHLAAAFMAGMAEAGMPAVGKHFPGHGGVAADSHLALPVDDRPWDVLWSRDLLPYRRLIPRGLDAIMPAHVVYPSLDQHPAGFSRFWLQHVLRQRLDFKGVIFSDDLSMEGAAAIGDFAQRARSALDAGCDMVLVCNNPEAAAKVVESLDGLELPESARRLAALRRPGALPWAELEQTARWRRAVELVQPLITGDGA</sequence>
<evidence type="ECO:0000256" key="11">
    <source>
        <dbReference type="HAMAP-Rule" id="MF_00364"/>
    </source>
</evidence>
<dbReference type="Proteomes" id="UP000824988">
    <property type="component" value="Chromosome"/>
</dbReference>
<comment type="similarity">
    <text evidence="11">Belongs to the glycosyl hydrolase 3 family. NagZ subfamily.</text>
</comment>
<dbReference type="FunFam" id="3.20.20.300:FF:000001">
    <property type="entry name" value="Beta-hexosaminidase"/>
    <property type="match status" value="1"/>
</dbReference>
<feature type="binding site" evidence="11">
    <location>
        <position position="68"/>
    </location>
    <ligand>
        <name>substrate</name>
    </ligand>
</feature>
<dbReference type="InterPro" id="IPR019800">
    <property type="entry name" value="Glyco_hydro_3_AS"/>
</dbReference>
<dbReference type="AlphaFoldDB" id="A0A8D4VRH7"/>
<keyword evidence="3 11" id="KW-0132">Cell division</keyword>
<evidence type="ECO:0000256" key="10">
    <source>
        <dbReference type="ARBA" id="ARBA00037880"/>
    </source>
</evidence>
<feature type="binding site" evidence="11">
    <location>
        <begin position="172"/>
        <end position="173"/>
    </location>
    <ligand>
        <name>substrate</name>
    </ligand>
</feature>
<dbReference type="GO" id="GO:0005975">
    <property type="term" value="P:carbohydrate metabolic process"/>
    <property type="evidence" value="ECO:0007669"/>
    <property type="project" value="InterPro"/>
</dbReference>
<evidence type="ECO:0000313" key="14">
    <source>
        <dbReference type="Proteomes" id="UP000824988"/>
    </source>
</evidence>
<evidence type="ECO:0000256" key="5">
    <source>
        <dbReference type="ARBA" id="ARBA00022960"/>
    </source>
</evidence>
<feature type="active site" description="Proton donor/acceptor" evidence="11">
    <location>
        <position position="185"/>
    </location>
</feature>
<evidence type="ECO:0000256" key="4">
    <source>
        <dbReference type="ARBA" id="ARBA00022801"/>
    </source>
</evidence>
<keyword evidence="2 11" id="KW-0963">Cytoplasm</keyword>
<evidence type="ECO:0000259" key="12">
    <source>
        <dbReference type="Pfam" id="PF00933"/>
    </source>
</evidence>
<evidence type="ECO:0000256" key="7">
    <source>
        <dbReference type="ARBA" id="ARBA00023295"/>
    </source>
</evidence>
<organism evidence="13 14">
    <name type="scientific">Methylogaea oryzae</name>
    <dbReference type="NCBI Taxonomy" id="1295382"/>
    <lineage>
        <taxon>Bacteria</taxon>
        <taxon>Pseudomonadati</taxon>
        <taxon>Pseudomonadota</taxon>
        <taxon>Gammaproteobacteria</taxon>
        <taxon>Methylococcales</taxon>
        <taxon>Methylococcaceae</taxon>
        <taxon>Methylogaea</taxon>
    </lineage>
</organism>
<feature type="domain" description="Glycoside hydrolase family 3 N-terminal" evidence="12">
    <location>
        <begin position="19"/>
        <end position="312"/>
    </location>
</feature>
<dbReference type="GO" id="GO:0071555">
    <property type="term" value="P:cell wall organization"/>
    <property type="evidence" value="ECO:0007669"/>
    <property type="project" value="UniProtKB-KW"/>
</dbReference>
<comment type="pathway">
    <text evidence="10 11">Cell wall biogenesis; peptidoglycan recycling.</text>
</comment>
<dbReference type="GO" id="GO:0051301">
    <property type="term" value="P:cell division"/>
    <property type="evidence" value="ECO:0007669"/>
    <property type="project" value="UniProtKB-KW"/>
</dbReference>
<dbReference type="RefSeq" id="WP_246598813.1">
    <property type="nucleotide sequence ID" value="NZ_AP019782.1"/>
</dbReference>
<dbReference type="NCBIfam" id="NF003740">
    <property type="entry name" value="PRK05337.1"/>
    <property type="match status" value="1"/>
</dbReference>
<keyword evidence="8 11" id="KW-0131">Cell cycle</keyword>
<gene>
    <name evidence="11 13" type="primary">nagZ</name>
    <name evidence="13" type="ORF">MoryE10_18450</name>
</gene>
<dbReference type="PANTHER" id="PTHR30480">
    <property type="entry name" value="BETA-HEXOSAMINIDASE-RELATED"/>
    <property type="match status" value="1"/>
</dbReference>
<comment type="function">
    <text evidence="11">Plays a role in peptidoglycan recycling by cleaving the terminal beta-1,4-linked N-acetylglucosamine (GlcNAc) from peptide-linked peptidoglycan fragments, giving rise to free GlcNAc, anhydro-N-acetylmuramic acid and anhydro-N-acetylmuramic acid-linked peptides.</text>
</comment>
<feature type="active site" description="Nucleophile" evidence="11">
    <location>
        <position position="256"/>
    </location>
</feature>
<feature type="site" description="Important for catalytic activity" evidence="11">
    <location>
        <position position="183"/>
    </location>
</feature>
<name>A0A8D4VRH7_9GAMM</name>
<keyword evidence="14" id="KW-1185">Reference proteome</keyword>
<keyword evidence="7 11" id="KW-0326">Glycosidase</keyword>
<protein>
    <recommendedName>
        <fullName evidence="11">Beta-hexosaminidase</fullName>
        <ecNumber evidence="11">3.2.1.52</ecNumber>
    </recommendedName>
    <alternativeName>
        <fullName evidence="11">Beta-N-acetylhexosaminidase</fullName>
    </alternativeName>
    <alternativeName>
        <fullName evidence="11">N-acetyl-beta-glucosaminidase</fullName>
    </alternativeName>
</protein>
<dbReference type="Pfam" id="PF00933">
    <property type="entry name" value="Glyco_hydro_3"/>
    <property type="match status" value="1"/>
</dbReference>
<dbReference type="InterPro" id="IPR022956">
    <property type="entry name" value="Beta_hexosaminidase_bac"/>
</dbReference>
<dbReference type="EMBL" id="AP019782">
    <property type="protein sequence ID" value="BBL71239.1"/>
    <property type="molecule type" value="Genomic_DNA"/>
</dbReference>
<evidence type="ECO:0000256" key="6">
    <source>
        <dbReference type="ARBA" id="ARBA00022984"/>
    </source>
</evidence>
<evidence type="ECO:0000256" key="1">
    <source>
        <dbReference type="ARBA" id="ARBA00001231"/>
    </source>
</evidence>
<reference evidence="13" key="1">
    <citation type="submission" date="2019-06" db="EMBL/GenBank/DDBJ databases">
        <title>Complete genome sequence of Methylogaea oryzae strain JCM16910.</title>
        <authorList>
            <person name="Asakawa S."/>
        </authorList>
    </citation>
    <scope>NUCLEOTIDE SEQUENCE</scope>
    <source>
        <strain evidence="13">E10</strain>
    </source>
</reference>
<comment type="catalytic activity">
    <reaction evidence="1 11">
        <text>Hydrolysis of terminal non-reducing N-acetyl-D-hexosamine residues in N-acetyl-beta-D-hexosaminides.</text>
        <dbReference type="EC" id="3.2.1.52"/>
    </reaction>
</comment>
<proteinExistence type="inferred from homology"/>
<evidence type="ECO:0000256" key="8">
    <source>
        <dbReference type="ARBA" id="ARBA00023306"/>
    </source>
</evidence>
<feature type="binding site" evidence="11">
    <location>
        <position position="76"/>
    </location>
    <ligand>
        <name>substrate</name>
    </ligand>
</feature>
<evidence type="ECO:0000256" key="3">
    <source>
        <dbReference type="ARBA" id="ARBA00022618"/>
    </source>
</evidence>
<keyword evidence="6 11" id="KW-0573">Peptidoglycan synthesis</keyword>
<dbReference type="GO" id="GO:0009252">
    <property type="term" value="P:peptidoglycan biosynthetic process"/>
    <property type="evidence" value="ECO:0007669"/>
    <property type="project" value="UniProtKB-KW"/>
</dbReference>
<dbReference type="InterPro" id="IPR001764">
    <property type="entry name" value="Glyco_hydro_3_N"/>
</dbReference>
<dbReference type="PROSITE" id="PS00775">
    <property type="entry name" value="GLYCOSYL_HYDROL_F3"/>
    <property type="match status" value="1"/>
</dbReference>
<evidence type="ECO:0000313" key="13">
    <source>
        <dbReference type="EMBL" id="BBL71239.1"/>
    </source>
</evidence>
<dbReference type="EC" id="3.2.1.52" evidence="11"/>
<keyword evidence="9 11" id="KW-0961">Cell wall biogenesis/degradation</keyword>
<dbReference type="InterPro" id="IPR050226">
    <property type="entry name" value="NagZ_Beta-hexosaminidase"/>
</dbReference>
<dbReference type="GO" id="GO:0009254">
    <property type="term" value="P:peptidoglycan turnover"/>
    <property type="evidence" value="ECO:0007669"/>
    <property type="project" value="UniProtKB-UniRule"/>
</dbReference>
<dbReference type="KEGG" id="moz:MoryE10_18450"/>
<dbReference type="PANTHER" id="PTHR30480:SF13">
    <property type="entry name" value="BETA-HEXOSAMINIDASE"/>
    <property type="match status" value="1"/>
</dbReference>